<dbReference type="AlphaFoldDB" id="A0A4U3MJ51"/>
<reference evidence="1 2" key="1">
    <citation type="submission" date="2019-04" db="EMBL/GenBank/DDBJ databases">
        <title>Herbidospora sp. NEAU-GS14.nov., a novel actinomycete isolated from soil.</title>
        <authorList>
            <person name="Han L."/>
        </authorList>
    </citation>
    <scope>NUCLEOTIDE SEQUENCE [LARGE SCALE GENOMIC DNA]</scope>
    <source>
        <strain evidence="1 2">NEAU-GS14</strain>
    </source>
</reference>
<organism evidence="1 2">
    <name type="scientific">Herbidospora galbida</name>
    <dbReference type="NCBI Taxonomy" id="2575442"/>
    <lineage>
        <taxon>Bacteria</taxon>
        <taxon>Bacillati</taxon>
        <taxon>Actinomycetota</taxon>
        <taxon>Actinomycetes</taxon>
        <taxon>Streptosporangiales</taxon>
        <taxon>Streptosporangiaceae</taxon>
        <taxon>Herbidospora</taxon>
    </lineage>
</organism>
<dbReference type="PANTHER" id="PTHR40393">
    <property type="entry name" value="LYSINE BIOSYNTHESIS PROTEIN-RELATED-RELATED"/>
    <property type="match status" value="1"/>
</dbReference>
<dbReference type="EMBL" id="SZQA01000009">
    <property type="protein sequence ID" value="TKK88920.1"/>
    <property type="molecule type" value="Genomic_DNA"/>
</dbReference>
<name>A0A4U3MJ51_9ACTN</name>
<evidence type="ECO:0000313" key="1">
    <source>
        <dbReference type="EMBL" id="TKK88920.1"/>
    </source>
</evidence>
<dbReference type="Proteomes" id="UP000308705">
    <property type="component" value="Unassembled WGS sequence"/>
</dbReference>
<accession>A0A4U3MJ51</accession>
<dbReference type="Gene3D" id="2.20.28.160">
    <property type="match status" value="1"/>
</dbReference>
<comment type="caution">
    <text evidence="1">The sequence shown here is derived from an EMBL/GenBank/DDBJ whole genome shotgun (WGS) entry which is preliminary data.</text>
</comment>
<dbReference type="InterPro" id="IPR005906">
    <property type="entry name" value="LysW"/>
</dbReference>
<protein>
    <submittedName>
        <fullName evidence="1">Lysine biosynthesis protein LysW</fullName>
    </submittedName>
</protein>
<dbReference type="Pfam" id="PF21344">
    <property type="entry name" value="Zn_ribbon_LysW"/>
    <property type="match status" value="1"/>
</dbReference>
<dbReference type="OrthoDB" id="2628219at2"/>
<evidence type="ECO:0000313" key="2">
    <source>
        <dbReference type="Proteomes" id="UP000308705"/>
    </source>
</evidence>
<dbReference type="PANTHER" id="PTHR40393:SF1">
    <property type="entry name" value="LYSINE BIOSYNTHESIS PROTEIN-RELATED"/>
    <property type="match status" value="1"/>
</dbReference>
<proteinExistence type="predicted"/>
<sequence>MNAPECPECAAPVSIDADARVSEIVECLDCRSELEISSVTPPSLTLAPEVEEDWGE</sequence>
<keyword evidence="2" id="KW-1185">Reference proteome</keyword>
<gene>
    <name evidence="1" type="ORF">FDA94_12345</name>
</gene>